<proteinExistence type="predicted"/>
<dbReference type="AlphaFoldDB" id="A0A2V4BR85"/>
<reference evidence="2 3" key="1">
    <citation type="submission" date="2018-05" db="EMBL/GenBank/DDBJ databases">
        <title>Flavobacterium sp. strain IMCC34759, incomplete genome.</title>
        <authorList>
            <person name="Joung Y."/>
            <person name="Cho J."/>
        </authorList>
    </citation>
    <scope>NUCLEOTIDE SEQUENCE [LARGE SCALE GENOMIC DNA]</scope>
    <source>
        <strain evidence="2 3">IMCC34759</strain>
    </source>
</reference>
<comment type="caution">
    <text evidence="2">The sequence shown here is derived from an EMBL/GenBank/DDBJ whole genome shotgun (WGS) entry which is preliminary data.</text>
</comment>
<dbReference type="EMBL" id="QJHK01000004">
    <property type="protein sequence ID" value="PXY41569.1"/>
    <property type="molecule type" value="Genomic_DNA"/>
</dbReference>
<name>A0A2V4BR85_9FLAO</name>
<sequence>MKKITQLLLILPFLLFSCSSDDSSENNETNPDTKPEFAMTATINGKSFKANNPYGTNLYSSTNIWSYYPKADFVMLQGRQGGILGNPEINIWLKRTDIKVGTYKFTTDEYNPTTHAIDLTDNENDVFEYTKEGSITITEVNAQTKVVKGKFNFTTSSTYTDQTDTNYTITDGTFNYQYEDVK</sequence>
<feature type="chain" id="PRO_5016080050" description="Lipocalin-like domain-containing protein" evidence="1">
    <location>
        <begin position="25"/>
        <end position="182"/>
    </location>
</feature>
<dbReference type="Proteomes" id="UP000247903">
    <property type="component" value="Unassembled WGS sequence"/>
</dbReference>
<organism evidence="2 3">
    <name type="scientific">Flavobacterium cheongpyeongense</name>
    <dbReference type="NCBI Taxonomy" id="2212651"/>
    <lineage>
        <taxon>Bacteria</taxon>
        <taxon>Pseudomonadati</taxon>
        <taxon>Bacteroidota</taxon>
        <taxon>Flavobacteriia</taxon>
        <taxon>Flavobacteriales</taxon>
        <taxon>Flavobacteriaceae</taxon>
        <taxon>Flavobacterium</taxon>
    </lineage>
</organism>
<evidence type="ECO:0000313" key="2">
    <source>
        <dbReference type="EMBL" id="PXY41569.1"/>
    </source>
</evidence>
<dbReference type="OrthoDB" id="1362816at2"/>
<dbReference type="RefSeq" id="WP_110305815.1">
    <property type="nucleotide sequence ID" value="NZ_QJHK01000004.1"/>
</dbReference>
<evidence type="ECO:0008006" key="4">
    <source>
        <dbReference type="Google" id="ProtNLM"/>
    </source>
</evidence>
<keyword evidence="3" id="KW-1185">Reference proteome</keyword>
<evidence type="ECO:0000256" key="1">
    <source>
        <dbReference type="SAM" id="SignalP"/>
    </source>
</evidence>
<protein>
    <recommendedName>
        <fullName evidence="4">Lipocalin-like domain-containing protein</fullName>
    </recommendedName>
</protein>
<evidence type="ECO:0000313" key="3">
    <source>
        <dbReference type="Proteomes" id="UP000247903"/>
    </source>
</evidence>
<gene>
    <name evidence="2" type="ORF">DMB65_06335</name>
</gene>
<feature type="signal peptide" evidence="1">
    <location>
        <begin position="1"/>
        <end position="24"/>
    </location>
</feature>
<dbReference type="PROSITE" id="PS51257">
    <property type="entry name" value="PROKAR_LIPOPROTEIN"/>
    <property type="match status" value="1"/>
</dbReference>
<accession>A0A2V4BR85</accession>
<keyword evidence="1" id="KW-0732">Signal</keyword>